<gene>
    <name evidence="1" type="ORF">LOK49_LG06G02125</name>
</gene>
<sequence>MKDKLAGTSKGCCRMWSKIEKWIATLEFDCDRKSMGVIVSSSSGRKSLLVKDYFLLYDSAILRSFVLFKAQVLYFGLVLAGGAQTISTTRSNPAEDARLPAVGGLGGLGLPEMFGSTQDTASLNQFMQNPAVSQMMQSLLFNPQYINQILGLNFQQSNMLGSNSQLREMMQNPEFFRQLTSPETMQIRLCIK</sequence>
<dbReference type="EMBL" id="CM045762">
    <property type="protein sequence ID" value="KAI8012722.1"/>
    <property type="molecule type" value="Genomic_DNA"/>
</dbReference>
<organism evidence="1 2">
    <name type="scientific">Camellia lanceoleosa</name>
    <dbReference type="NCBI Taxonomy" id="1840588"/>
    <lineage>
        <taxon>Eukaryota</taxon>
        <taxon>Viridiplantae</taxon>
        <taxon>Streptophyta</taxon>
        <taxon>Embryophyta</taxon>
        <taxon>Tracheophyta</taxon>
        <taxon>Spermatophyta</taxon>
        <taxon>Magnoliopsida</taxon>
        <taxon>eudicotyledons</taxon>
        <taxon>Gunneridae</taxon>
        <taxon>Pentapetalae</taxon>
        <taxon>asterids</taxon>
        <taxon>Ericales</taxon>
        <taxon>Theaceae</taxon>
        <taxon>Camellia</taxon>
    </lineage>
</organism>
<keyword evidence="2" id="KW-1185">Reference proteome</keyword>
<comment type="caution">
    <text evidence="1">The sequence shown here is derived from an EMBL/GenBank/DDBJ whole genome shotgun (WGS) entry which is preliminary data.</text>
</comment>
<name>A0ACC0HGI3_9ERIC</name>
<proteinExistence type="predicted"/>
<evidence type="ECO:0000313" key="2">
    <source>
        <dbReference type="Proteomes" id="UP001060215"/>
    </source>
</evidence>
<evidence type="ECO:0000313" key="1">
    <source>
        <dbReference type="EMBL" id="KAI8012722.1"/>
    </source>
</evidence>
<dbReference type="Proteomes" id="UP001060215">
    <property type="component" value="Chromosome 5"/>
</dbReference>
<accession>A0ACC0HGI3</accession>
<reference evidence="1 2" key="1">
    <citation type="journal article" date="2022" name="Plant J.">
        <title>Chromosome-level genome of Camellia lanceoleosa provides a valuable resource for understanding genome evolution and self-incompatibility.</title>
        <authorList>
            <person name="Gong W."/>
            <person name="Xiao S."/>
            <person name="Wang L."/>
            <person name="Liao Z."/>
            <person name="Chang Y."/>
            <person name="Mo W."/>
            <person name="Hu G."/>
            <person name="Li W."/>
            <person name="Zhao G."/>
            <person name="Zhu H."/>
            <person name="Hu X."/>
            <person name="Ji K."/>
            <person name="Xiang X."/>
            <person name="Song Q."/>
            <person name="Yuan D."/>
            <person name="Jin S."/>
            <person name="Zhang L."/>
        </authorList>
    </citation>
    <scope>NUCLEOTIDE SEQUENCE [LARGE SCALE GENOMIC DNA]</scope>
    <source>
        <strain evidence="1">SQ_2022a</strain>
    </source>
</reference>
<protein>
    <submittedName>
        <fullName evidence="1">Ubiquitin domain-containing protein DSK2b</fullName>
    </submittedName>
</protein>